<evidence type="ECO:0000313" key="1">
    <source>
        <dbReference type="EMBL" id="JAE39121.1"/>
    </source>
</evidence>
<sequence length="20" mass="2369">MVSSYCCLALLMWQLLLLMH</sequence>
<dbReference type="AlphaFoldDB" id="A0A0A9HW82"/>
<proteinExistence type="predicted"/>
<reference evidence="1" key="1">
    <citation type="submission" date="2014-09" db="EMBL/GenBank/DDBJ databases">
        <authorList>
            <person name="Magalhaes I.L.F."/>
            <person name="Oliveira U."/>
            <person name="Santos F.R."/>
            <person name="Vidigal T.H.D.A."/>
            <person name="Brescovit A.D."/>
            <person name="Santos A.J."/>
        </authorList>
    </citation>
    <scope>NUCLEOTIDE SEQUENCE</scope>
    <source>
        <tissue evidence="1">Shoot tissue taken approximately 20 cm above the soil surface</tissue>
    </source>
</reference>
<protein>
    <submittedName>
        <fullName evidence="1">Uncharacterized protein</fullName>
    </submittedName>
</protein>
<organism evidence="1">
    <name type="scientific">Arundo donax</name>
    <name type="common">Giant reed</name>
    <name type="synonym">Donax arundinaceus</name>
    <dbReference type="NCBI Taxonomy" id="35708"/>
    <lineage>
        <taxon>Eukaryota</taxon>
        <taxon>Viridiplantae</taxon>
        <taxon>Streptophyta</taxon>
        <taxon>Embryophyta</taxon>
        <taxon>Tracheophyta</taxon>
        <taxon>Spermatophyta</taxon>
        <taxon>Magnoliopsida</taxon>
        <taxon>Liliopsida</taxon>
        <taxon>Poales</taxon>
        <taxon>Poaceae</taxon>
        <taxon>PACMAD clade</taxon>
        <taxon>Arundinoideae</taxon>
        <taxon>Arundineae</taxon>
        <taxon>Arundo</taxon>
    </lineage>
</organism>
<name>A0A0A9HW82_ARUDO</name>
<accession>A0A0A9HW82</accession>
<dbReference type="EMBL" id="GBRH01158775">
    <property type="protein sequence ID" value="JAE39121.1"/>
    <property type="molecule type" value="Transcribed_RNA"/>
</dbReference>
<reference evidence="1" key="2">
    <citation type="journal article" date="2015" name="Data Brief">
        <title>Shoot transcriptome of the giant reed, Arundo donax.</title>
        <authorList>
            <person name="Barrero R.A."/>
            <person name="Guerrero F.D."/>
            <person name="Moolhuijzen P."/>
            <person name="Goolsby J.A."/>
            <person name="Tidwell J."/>
            <person name="Bellgard S.E."/>
            <person name="Bellgard M.I."/>
        </authorList>
    </citation>
    <scope>NUCLEOTIDE SEQUENCE</scope>
    <source>
        <tissue evidence="1">Shoot tissue taken approximately 20 cm above the soil surface</tissue>
    </source>
</reference>